<accession>A0A2G5DQS5</accession>
<dbReference type="GO" id="GO:0005634">
    <property type="term" value="C:nucleus"/>
    <property type="evidence" value="ECO:0007669"/>
    <property type="project" value="InterPro"/>
</dbReference>
<dbReference type="InterPro" id="IPR024741">
    <property type="entry name" value="Condensin2_G2"/>
</dbReference>
<feature type="compositionally biased region" description="Basic and acidic residues" evidence="1">
    <location>
        <begin position="767"/>
        <end position="776"/>
    </location>
</feature>
<feature type="region of interest" description="Disordered" evidence="1">
    <location>
        <begin position="72"/>
        <end position="110"/>
    </location>
</feature>
<evidence type="ECO:0000313" key="3">
    <source>
        <dbReference type="Proteomes" id="UP000230069"/>
    </source>
</evidence>
<proteinExistence type="predicted"/>
<dbReference type="Pfam" id="PF12422">
    <property type="entry name" value="Condensin2nSMC"/>
    <property type="match status" value="1"/>
</dbReference>
<dbReference type="EMBL" id="KZ305033">
    <property type="protein sequence ID" value="PIA45607.1"/>
    <property type="molecule type" value="Genomic_DNA"/>
</dbReference>
<evidence type="ECO:0000313" key="2">
    <source>
        <dbReference type="EMBL" id="PIA45607.1"/>
    </source>
</evidence>
<feature type="region of interest" description="Disordered" evidence="1">
    <location>
        <begin position="757"/>
        <end position="776"/>
    </location>
</feature>
<feature type="compositionally biased region" description="Polar residues" evidence="1">
    <location>
        <begin position="72"/>
        <end position="85"/>
    </location>
</feature>
<dbReference type="InParanoid" id="A0A2G5DQS5"/>
<organism evidence="2 3">
    <name type="scientific">Aquilegia coerulea</name>
    <name type="common">Rocky mountain columbine</name>
    <dbReference type="NCBI Taxonomy" id="218851"/>
    <lineage>
        <taxon>Eukaryota</taxon>
        <taxon>Viridiplantae</taxon>
        <taxon>Streptophyta</taxon>
        <taxon>Embryophyta</taxon>
        <taxon>Tracheophyta</taxon>
        <taxon>Spermatophyta</taxon>
        <taxon>Magnoliopsida</taxon>
        <taxon>Ranunculales</taxon>
        <taxon>Ranunculaceae</taxon>
        <taxon>Thalictroideae</taxon>
        <taxon>Aquilegia</taxon>
    </lineage>
</organism>
<dbReference type="OrthoDB" id="10062843at2759"/>
<gene>
    <name evidence="2" type="ORF">AQUCO_01600074v1</name>
</gene>
<dbReference type="STRING" id="218851.A0A2G5DQS5"/>
<dbReference type="AlphaFoldDB" id="A0A2G5DQS5"/>
<protein>
    <submittedName>
        <fullName evidence="2">Uncharacterized protein</fullName>
    </submittedName>
</protein>
<dbReference type="PANTHER" id="PTHR16199">
    <property type="entry name" value="CONDENSIN-2 COMPLEX SUBUNIT G2"/>
    <property type="match status" value="1"/>
</dbReference>
<name>A0A2G5DQS5_AQUCA</name>
<dbReference type="FunCoup" id="A0A2G5DQS5">
    <property type="interactions" value="1497"/>
</dbReference>
<dbReference type="InterPro" id="IPR016024">
    <property type="entry name" value="ARM-type_fold"/>
</dbReference>
<dbReference type="Gene3D" id="1.25.10.10">
    <property type="entry name" value="Leucine-rich Repeat Variant"/>
    <property type="match status" value="1"/>
</dbReference>
<keyword evidence="3" id="KW-1185">Reference proteome</keyword>
<dbReference type="GO" id="GO:0000796">
    <property type="term" value="C:condensin complex"/>
    <property type="evidence" value="ECO:0007669"/>
    <property type="project" value="TreeGrafter"/>
</dbReference>
<dbReference type="Proteomes" id="UP000230069">
    <property type="component" value="Unassembled WGS sequence"/>
</dbReference>
<evidence type="ECO:0000256" key="1">
    <source>
        <dbReference type="SAM" id="MobiDB-lite"/>
    </source>
</evidence>
<dbReference type="GO" id="GO:0000070">
    <property type="term" value="P:mitotic sister chromatid segregation"/>
    <property type="evidence" value="ECO:0007669"/>
    <property type="project" value="TreeGrafter"/>
</dbReference>
<feature type="compositionally biased region" description="Basic residues" evidence="1">
    <location>
        <begin position="87"/>
        <end position="97"/>
    </location>
</feature>
<dbReference type="InterPro" id="IPR011989">
    <property type="entry name" value="ARM-like"/>
</dbReference>
<dbReference type="PANTHER" id="PTHR16199:SF4">
    <property type="entry name" value="CONDENSIN-2 COMPLEX SUBUNIT G2"/>
    <property type="match status" value="1"/>
</dbReference>
<dbReference type="SUPFAM" id="SSF48371">
    <property type="entry name" value="ARM repeat"/>
    <property type="match status" value="1"/>
</dbReference>
<sequence length="1243" mass="138657">MEKRLRSSLQNSAEEFLTSATKIGSKAAKPSLKTLIWKITSSSDLISSLPFALHQSITRSIDSFKQLLESNGNGDSIDSPITSPPTKRLRKSSRRRKNVTEESNNEEEEEKVDKFSLKREVLIQSLEIYTYVAFLCVSHPKKLFSDFDVLPSVQLLHDNLVLFENDSGLLSEIAKLCEEWWKEQLEGRESLISQTLPYLLSKSLTLRKKVDVHRVYALREAFSLFDFDDESIDDLKNLLLRCIIDPLYLKMDEGRRFIAFLFGLSGQLVKEALALIRSQIPFGRKSVLEAYADILFRAWKVSESSSREEIENGLLQGLVEGAIYASSESLAASVRRVLGGFVSQRITDGVEKLLFRLTEPVIFRSLQVANSNVRKNALHLLLDVFPLEDPDATKDVKDALIEKQFFLLERLLLDECPDVRVVAVEGSCRILYLFWEIIPSSTITKTITKIIDDMSYDLCTEVRLSTINGITYLLGNPQTHELLKVLLPRLGHLFLDRLLSVRLTLADLLLTLSDIHTFQFHKVVGMDTLLSSLSNDEKVVAQKITRLLMPSYFPANISPEEACTRCLTLIKRSPLAGARFCEFVFAEGSPLNFLMELVRVSVNLVVSENDLDPNQIEGLLVALVNLCRSLVTEGSYKASLKKMLTGKTLKRLFSVGATKHAQTAVFSIASIISADDATDLIKECMVPIRNCGGLSLNVELQAEVRSIHKLMMSCGRIDEMFVALTELLQKAASVCRIKFSSGSSSLSVPSMKQKKPKLSMKCSTKSENVKGNKTSSRDVTADFQEHYVVAAGAAWQMKDLLTSADSRHAVLKSPKLEVAFSALKLISEVSIEQCMHLEYIDTSPVLAYTALALHAELHNADLARSNDLGVKKTNTADSNRSLLKGDVLELALNHLFGCTKRLFTESESGDLPKTCGCNPSDGESCSCDKKSMLNMVKMVTEVLKFIVDAITICPIFDHQGKCLQFASACIQVIIPTLRKHSHGLAQLSEDLKGTLLCLKSSFTYATKLLNVVLKNYDDTSSPLPEAYNLANNLLNLVTSIESYFGSKNASCLIPVIKPWLLDLILALGSSHLMTDTPHDRDPSIVSQNSLCFLPWLKVLGKLEFLDMSAHNQDEEAIRISAVNKFSVFKGVIEMVVVVLRRNSKVLDSVGIIFLIGLATLLEREEYGLALGIVHFVCVKLVRHEHGEWKDLRVMLASLQELYPQIKNSIKDLTNEEGRKLLETAEALLEPVWTTYVSEYAGDQ</sequence>
<reference evidence="2 3" key="1">
    <citation type="submission" date="2017-09" db="EMBL/GenBank/DDBJ databases">
        <title>WGS assembly of Aquilegia coerulea Goldsmith.</title>
        <authorList>
            <person name="Hodges S."/>
            <person name="Kramer E."/>
            <person name="Nordborg M."/>
            <person name="Tomkins J."/>
            <person name="Borevitz J."/>
            <person name="Derieg N."/>
            <person name="Yan J."/>
            <person name="Mihaltcheva S."/>
            <person name="Hayes R.D."/>
            <person name="Rokhsar D."/>
        </authorList>
    </citation>
    <scope>NUCLEOTIDE SEQUENCE [LARGE SCALE GENOMIC DNA]</scope>
    <source>
        <strain evidence="3">cv. Goldsmith</strain>
    </source>
</reference>